<dbReference type="AlphaFoldDB" id="A3KA43"/>
<sequence length="82" mass="8921">MVENLENFINSAGGRSAVGERLGMSKQTMHMHLSAGVLPAKYYVASVQLAAELRIEPPPNHLFNFTQLNDAPVRVADKAQTA</sequence>
<accession>A3KA43</accession>
<protein>
    <submittedName>
        <fullName evidence="1">Uncharacterized protein</fullName>
    </submittedName>
</protein>
<comment type="caution">
    <text evidence="1">The sequence shown here is derived from an EMBL/GenBank/DDBJ whole genome shotgun (WGS) entry which is preliminary data.</text>
</comment>
<proteinExistence type="predicted"/>
<dbReference type="Proteomes" id="UP000005713">
    <property type="component" value="Unassembled WGS sequence"/>
</dbReference>
<dbReference type="RefSeq" id="WP_005863428.1">
    <property type="nucleotide sequence ID" value="NZ_AAYA01000020.1"/>
</dbReference>
<keyword evidence="2" id="KW-1185">Reference proteome</keyword>
<organism evidence="1 2">
    <name type="scientific">Sagittula stellata (strain ATCC 700073 / DSM 11524 / E-37)</name>
    <dbReference type="NCBI Taxonomy" id="388399"/>
    <lineage>
        <taxon>Bacteria</taxon>
        <taxon>Pseudomonadati</taxon>
        <taxon>Pseudomonadota</taxon>
        <taxon>Alphaproteobacteria</taxon>
        <taxon>Rhodobacterales</taxon>
        <taxon>Roseobacteraceae</taxon>
        <taxon>Sagittula</taxon>
    </lineage>
</organism>
<reference evidence="1 2" key="1">
    <citation type="submission" date="2006-06" db="EMBL/GenBank/DDBJ databases">
        <authorList>
            <person name="Moran M.A."/>
            <person name="Ferriera S."/>
            <person name="Johnson J."/>
            <person name="Kravitz S."/>
            <person name="Beeson K."/>
            <person name="Sutton G."/>
            <person name="Rogers Y.-H."/>
            <person name="Friedman R."/>
            <person name="Frazier M."/>
            <person name="Venter J.C."/>
        </authorList>
    </citation>
    <scope>NUCLEOTIDE SEQUENCE [LARGE SCALE GENOMIC DNA]</scope>
    <source>
        <strain evidence="1 2">E-37</strain>
    </source>
</reference>
<gene>
    <name evidence="1" type="ORF">SSE37_25298</name>
</gene>
<evidence type="ECO:0000313" key="2">
    <source>
        <dbReference type="Proteomes" id="UP000005713"/>
    </source>
</evidence>
<evidence type="ECO:0000313" key="1">
    <source>
        <dbReference type="EMBL" id="EBA05986.1"/>
    </source>
</evidence>
<dbReference type="eggNOG" id="ENOG5033JE3">
    <property type="taxonomic scope" value="Bacteria"/>
</dbReference>
<name>A3KA43_SAGS3</name>
<dbReference type="EMBL" id="AAYA01000020">
    <property type="protein sequence ID" value="EBA05986.1"/>
    <property type="molecule type" value="Genomic_DNA"/>
</dbReference>